<dbReference type="EMBL" id="BMAW01059751">
    <property type="protein sequence ID" value="GFT22584.1"/>
    <property type="molecule type" value="Genomic_DNA"/>
</dbReference>
<evidence type="ECO:0000313" key="2">
    <source>
        <dbReference type="Proteomes" id="UP000887013"/>
    </source>
</evidence>
<dbReference type="Proteomes" id="UP000887013">
    <property type="component" value="Unassembled WGS sequence"/>
</dbReference>
<evidence type="ECO:0000313" key="1">
    <source>
        <dbReference type="EMBL" id="GFT22584.1"/>
    </source>
</evidence>
<protein>
    <submittedName>
        <fullName evidence="1">Uncharacterized protein</fullName>
    </submittedName>
</protein>
<organism evidence="1 2">
    <name type="scientific">Nephila pilipes</name>
    <name type="common">Giant wood spider</name>
    <name type="synonym">Nephila maculata</name>
    <dbReference type="NCBI Taxonomy" id="299642"/>
    <lineage>
        <taxon>Eukaryota</taxon>
        <taxon>Metazoa</taxon>
        <taxon>Ecdysozoa</taxon>
        <taxon>Arthropoda</taxon>
        <taxon>Chelicerata</taxon>
        <taxon>Arachnida</taxon>
        <taxon>Araneae</taxon>
        <taxon>Araneomorphae</taxon>
        <taxon>Entelegynae</taxon>
        <taxon>Araneoidea</taxon>
        <taxon>Nephilidae</taxon>
        <taxon>Nephila</taxon>
    </lineage>
</organism>
<dbReference type="AlphaFoldDB" id="A0A8X6NLR5"/>
<gene>
    <name evidence="1" type="ORF">NPIL_702601</name>
</gene>
<accession>A0A8X6NLR5</accession>
<proteinExistence type="predicted"/>
<comment type="caution">
    <text evidence="1">The sequence shown here is derived from an EMBL/GenBank/DDBJ whole genome shotgun (WGS) entry which is preliminary data.</text>
</comment>
<name>A0A8X6NLR5_NEPPI</name>
<reference evidence="1" key="1">
    <citation type="submission" date="2020-08" db="EMBL/GenBank/DDBJ databases">
        <title>Multicomponent nature underlies the extraordinary mechanical properties of spider dragline silk.</title>
        <authorList>
            <person name="Kono N."/>
            <person name="Nakamura H."/>
            <person name="Mori M."/>
            <person name="Yoshida Y."/>
            <person name="Ohtoshi R."/>
            <person name="Malay A.D."/>
            <person name="Moran D.A.P."/>
            <person name="Tomita M."/>
            <person name="Numata K."/>
            <person name="Arakawa K."/>
        </authorList>
    </citation>
    <scope>NUCLEOTIDE SEQUENCE</scope>
</reference>
<keyword evidence="2" id="KW-1185">Reference proteome</keyword>
<sequence>MSTKKYGSLFCVLKQTSGSKFFSNEIEAEIKTVSSMTMGHSILSILKYTTALEVSLGHHCIRRKYYDLSLAFVYNQFRLKLCPHEPQLCRMHAFSYFRITPGLTQLKR</sequence>